<reference evidence="6 7" key="2">
    <citation type="journal article" date="2021" name="Syst. Appl. Microbiol.">
        <title>Phylogenetic classification of ten novel species belonging to the genus Bifidobacterium comprising B. phasiani sp. nov., B. pongonis sp. nov., B. saguinibicoloris sp. nov., B. colobi sp. nov., B. simiiventris sp. nov., B. santillanense sp. nov., B. miconis sp. nov., B. amazonense sp. nov., B. pluvialisilvae sp. nov., and B. miconisargentati sp. nov.</title>
        <authorList>
            <person name="Lugli G.A."/>
            <person name="Calvete-Torre I."/>
            <person name="Alessandri G."/>
            <person name="Milani C."/>
            <person name="Turroni F."/>
            <person name="Laiolo P."/>
            <person name="Ossiprandi M.C."/>
            <person name="Margolles A."/>
            <person name="Ruiz L."/>
            <person name="Ventura M."/>
        </authorList>
    </citation>
    <scope>NUCLEOTIDE SEQUENCE [LARGE SCALE GENOMIC DNA]</scope>
    <source>
        <strain evidence="6 7">MA1</strain>
    </source>
</reference>
<evidence type="ECO:0000313" key="7">
    <source>
        <dbReference type="Proteomes" id="UP000710815"/>
    </source>
</evidence>
<evidence type="ECO:0000256" key="3">
    <source>
        <dbReference type="PROSITE-ProRule" id="PRU01091"/>
    </source>
</evidence>
<dbReference type="CDD" id="cd00383">
    <property type="entry name" value="trans_reg_C"/>
    <property type="match status" value="1"/>
</dbReference>
<evidence type="ECO:0000256" key="2">
    <source>
        <dbReference type="PROSITE-ProRule" id="PRU00169"/>
    </source>
</evidence>
<dbReference type="PANTHER" id="PTHR48111:SF36">
    <property type="entry name" value="TRANSCRIPTIONAL REGULATORY PROTEIN CUTR"/>
    <property type="match status" value="1"/>
</dbReference>
<dbReference type="PROSITE" id="PS51755">
    <property type="entry name" value="OMPR_PHOB"/>
    <property type="match status" value="1"/>
</dbReference>
<dbReference type="InterPro" id="IPR001867">
    <property type="entry name" value="OmpR/PhoB-type_DNA-bd"/>
</dbReference>
<proteinExistence type="predicted"/>
<comment type="caution">
    <text evidence="6">The sequence shown here is derived from an EMBL/GenBank/DDBJ whole genome shotgun (WGS) entry which is preliminary data.</text>
</comment>
<accession>A0ABS9VX91</accession>
<evidence type="ECO:0000313" key="6">
    <source>
        <dbReference type="EMBL" id="MCH9276713.1"/>
    </source>
</evidence>
<organism evidence="6 7">
    <name type="scientific">Bifidobacterium amazonense</name>
    <dbReference type="NCBI Taxonomy" id="2809027"/>
    <lineage>
        <taxon>Bacteria</taxon>
        <taxon>Bacillati</taxon>
        <taxon>Actinomycetota</taxon>
        <taxon>Actinomycetes</taxon>
        <taxon>Bifidobacteriales</taxon>
        <taxon>Bifidobacteriaceae</taxon>
        <taxon>Bifidobacterium</taxon>
    </lineage>
</organism>
<keyword evidence="2" id="KW-0597">Phosphoprotein</keyword>
<dbReference type="Gene3D" id="3.40.50.2300">
    <property type="match status" value="1"/>
</dbReference>
<dbReference type="InterPro" id="IPR011006">
    <property type="entry name" value="CheY-like_superfamily"/>
</dbReference>
<evidence type="ECO:0000259" key="4">
    <source>
        <dbReference type="PROSITE" id="PS50110"/>
    </source>
</evidence>
<dbReference type="SMART" id="SM00448">
    <property type="entry name" value="REC"/>
    <property type="match status" value="1"/>
</dbReference>
<dbReference type="InterPro" id="IPR016032">
    <property type="entry name" value="Sig_transdc_resp-reg_C-effctor"/>
</dbReference>
<sequence>MRVLVVEDNANLADVVGMGLRMKGFDTTVVYDGRDALDELDESGELGKGVWDLLILDRDLPGVHGDEICRQLRARHDPIHILMLTAASRTDDIVQGLGLGADDYLTKPFAYAELLARVEAVQRRLGLVSDAGLLFVRGGFRADFRTGDISMNGEPLRFGQRELAVLRMLIEVHGAVVSADRLYDEIWQDDHAREKSIVKSTIYTLRSKIGDPNLIETVPGQGYRIS</sequence>
<reference evidence="6 7" key="1">
    <citation type="journal article" date="2021" name="Environ. Microbiol.">
        <title>Genetic insights into the dark matter of the mammalian gut microbiota through targeted genome reconstruction.</title>
        <authorList>
            <person name="Lugli G.A."/>
            <person name="Alessandri G."/>
            <person name="Milani C."/>
            <person name="Viappiani A."/>
            <person name="Fontana F."/>
            <person name="Tarracchini C."/>
            <person name="Mancabelli L."/>
            <person name="Argentini C."/>
            <person name="Ruiz L."/>
            <person name="Margolles A."/>
            <person name="van Sinderen D."/>
            <person name="Turroni F."/>
            <person name="Ventura M."/>
        </authorList>
    </citation>
    <scope>NUCLEOTIDE SEQUENCE [LARGE SCALE GENOMIC DNA]</scope>
    <source>
        <strain evidence="6 7">MA1</strain>
    </source>
</reference>
<feature type="domain" description="OmpR/PhoB-type" evidence="5">
    <location>
        <begin position="132"/>
        <end position="226"/>
    </location>
</feature>
<dbReference type="SUPFAM" id="SSF52172">
    <property type="entry name" value="CheY-like"/>
    <property type="match status" value="1"/>
</dbReference>
<dbReference type="RefSeq" id="WP_241514462.1">
    <property type="nucleotide sequence ID" value="NZ_JAFEJT020000052.1"/>
</dbReference>
<dbReference type="PANTHER" id="PTHR48111">
    <property type="entry name" value="REGULATOR OF RPOS"/>
    <property type="match status" value="1"/>
</dbReference>
<keyword evidence="7" id="KW-1185">Reference proteome</keyword>
<evidence type="ECO:0000256" key="1">
    <source>
        <dbReference type="ARBA" id="ARBA00023125"/>
    </source>
</evidence>
<dbReference type="InterPro" id="IPR001789">
    <property type="entry name" value="Sig_transdc_resp-reg_receiver"/>
</dbReference>
<dbReference type="SUPFAM" id="SSF46894">
    <property type="entry name" value="C-terminal effector domain of the bipartite response regulators"/>
    <property type="match status" value="1"/>
</dbReference>
<keyword evidence="1 3" id="KW-0238">DNA-binding</keyword>
<name>A0ABS9VX91_9BIFI</name>
<dbReference type="Pfam" id="PF00072">
    <property type="entry name" value="Response_reg"/>
    <property type="match status" value="1"/>
</dbReference>
<evidence type="ECO:0000259" key="5">
    <source>
        <dbReference type="PROSITE" id="PS51755"/>
    </source>
</evidence>
<dbReference type="SMART" id="SM00862">
    <property type="entry name" value="Trans_reg_C"/>
    <property type="match status" value="1"/>
</dbReference>
<feature type="modified residue" description="4-aspartylphosphate" evidence="2">
    <location>
        <position position="57"/>
    </location>
</feature>
<dbReference type="EMBL" id="JAFEJT020000052">
    <property type="protein sequence ID" value="MCH9276713.1"/>
    <property type="molecule type" value="Genomic_DNA"/>
</dbReference>
<feature type="domain" description="Response regulatory" evidence="4">
    <location>
        <begin position="2"/>
        <end position="122"/>
    </location>
</feature>
<dbReference type="InterPro" id="IPR036388">
    <property type="entry name" value="WH-like_DNA-bd_sf"/>
</dbReference>
<gene>
    <name evidence="6" type="ORF">JS533_010590</name>
</gene>
<dbReference type="Pfam" id="PF00486">
    <property type="entry name" value="Trans_reg_C"/>
    <property type="match status" value="1"/>
</dbReference>
<dbReference type="Proteomes" id="UP000710815">
    <property type="component" value="Unassembled WGS sequence"/>
</dbReference>
<feature type="DNA-binding region" description="OmpR/PhoB-type" evidence="3">
    <location>
        <begin position="132"/>
        <end position="226"/>
    </location>
</feature>
<dbReference type="InterPro" id="IPR039420">
    <property type="entry name" value="WalR-like"/>
</dbReference>
<dbReference type="Gene3D" id="6.10.250.690">
    <property type="match status" value="1"/>
</dbReference>
<protein>
    <submittedName>
        <fullName evidence="6">Response regulator transcription factor</fullName>
    </submittedName>
</protein>
<dbReference type="Gene3D" id="1.10.10.10">
    <property type="entry name" value="Winged helix-like DNA-binding domain superfamily/Winged helix DNA-binding domain"/>
    <property type="match status" value="1"/>
</dbReference>
<dbReference type="PROSITE" id="PS50110">
    <property type="entry name" value="RESPONSE_REGULATORY"/>
    <property type="match status" value="1"/>
</dbReference>